<protein>
    <submittedName>
        <fullName evidence="1">Uncharacterized protein</fullName>
    </submittedName>
</protein>
<accession>X0TKM9</accession>
<feature type="non-terminal residue" evidence="1">
    <location>
        <position position="1"/>
    </location>
</feature>
<dbReference type="AlphaFoldDB" id="X0TKM9"/>
<sequence length="54" mass="5767">CGTGVPLMDFAGERGLDELVPYYDDMGPDGVEAYWRRKNVTSIDGNPTGIFGGG</sequence>
<dbReference type="EMBL" id="BARS01015189">
    <property type="protein sequence ID" value="GAF87831.1"/>
    <property type="molecule type" value="Genomic_DNA"/>
</dbReference>
<reference evidence="1" key="1">
    <citation type="journal article" date="2014" name="Front. Microbiol.">
        <title>High frequency of phylogenetically diverse reductive dehalogenase-homologous genes in deep subseafloor sedimentary metagenomes.</title>
        <authorList>
            <person name="Kawai M."/>
            <person name="Futagami T."/>
            <person name="Toyoda A."/>
            <person name="Takaki Y."/>
            <person name="Nishi S."/>
            <person name="Hori S."/>
            <person name="Arai W."/>
            <person name="Tsubouchi T."/>
            <person name="Morono Y."/>
            <person name="Uchiyama I."/>
            <person name="Ito T."/>
            <person name="Fujiyama A."/>
            <person name="Inagaki F."/>
            <person name="Takami H."/>
        </authorList>
    </citation>
    <scope>NUCLEOTIDE SEQUENCE</scope>
    <source>
        <strain evidence="1">Expedition CK06-06</strain>
    </source>
</reference>
<gene>
    <name evidence="1" type="ORF">S01H1_25191</name>
</gene>
<comment type="caution">
    <text evidence="1">The sequence shown here is derived from an EMBL/GenBank/DDBJ whole genome shotgun (WGS) entry which is preliminary data.</text>
</comment>
<proteinExistence type="predicted"/>
<organism evidence="1">
    <name type="scientific">marine sediment metagenome</name>
    <dbReference type="NCBI Taxonomy" id="412755"/>
    <lineage>
        <taxon>unclassified sequences</taxon>
        <taxon>metagenomes</taxon>
        <taxon>ecological metagenomes</taxon>
    </lineage>
</organism>
<evidence type="ECO:0000313" key="1">
    <source>
        <dbReference type="EMBL" id="GAF87831.1"/>
    </source>
</evidence>
<name>X0TKM9_9ZZZZ</name>